<feature type="region of interest" description="Disordered" evidence="1">
    <location>
        <begin position="480"/>
        <end position="512"/>
    </location>
</feature>
<evidence type="ECO:0000313" key="2">
    <source>
        <dbReference type="EMBL" id="GMI23422.1"/>
    </source>
</evidence>
<proteinExistence type="predicted"/>
<feature type="compositionally biased region" description="Basic and acidic residues" evidence="1">
    <location>
        <begin position="488"/>
        <end position="506"/>
    </location>
</feature>
<comment type="caution">
    <text evidence="2">The sequence shown here is derived from an EMBL/GenBank/DDBJ whole genome shotgun (WGS) entry which is preliminary data.</text>
</comment>
<sequence length="512" mass="53429">MAALPAEYLTFLSSLSPCSLPSPLSVPASDVAAGPAWVAPFADGDAGAKPLVVALALAQRDHEDDLREAKQAAQGGAASAAATSGVAAAAAEQQPAIDIPSERALQCLGSELDSPADDLKSLSPYLAPITQLLTSLASRAVPTPDISDLLPLLTPLLATLESLAPRTYFELHSPLALLCHRHDLPLPGPGGAKAPRLPLEVHRDGGKDKAKAAGDPAVLQLHRFRLFLHAVAQLQLLRGGHAAALQFTHALLSLPPNTSPLPPFLRACLPGSFQLTFSLLAAGGGANPSGANPQGSYPLDALHVHAYRRLMVLSFLVPGAAYADKFAAPATLKLAPNYVSAFKGEEKGAGEGKGGGGGKGDSAPNSDVGIKAYHALWKGFLPKEAADKLVEDGFGALLPALHLAAQRQELLKLAKTYSSLELASIPFDPMPALLDRGGSLGPCRCVLEGTVLSFLPPLPPPPPDSARLAALQDYVRERSWAAEASEATSRERERREQAKDREKEKGAAMVDA</sequence>
<gene>
    <name evidence="2" type="ORF">TeGR_g11058</name>
</gene>
<organism evidence="2 3">
    <name type="scientific">Tetraparma gracilis</name>
    <dbReference type="NCBI Taxonomy" id="2962635"/>
    <lineage>
        <taxon>Eukaryota</taxon>
        <taxon>Sar</taxon>
        <taxon>Stramenopiles</taxon>
        <taxon>Ochrophyta</taxon>
        <taxon>Bolidophyceae</taxon>
        <taxon>Parmales</taxon>
        <taxon>Triparmaceae</taxon>
        <taxon>Tetraparma</taxon>
    </lineage>
</organism>
<reference evidence="2 3" key="1">
    <citation type="journal article" date="2023" name="Commun. Biol.">
        <title>Genome analysis of Parmales, the sister group of diatoms, reveals the evolutionary specialization of diatoms from phago-mixotrophs to photoautotrophs.</title>
        <authorList>
            <person name="Ban H."/>
            <person name="Sato S."/>
            <person name="Yoshikawa S."/>
            <person name="Yamada K."/>
            <person name="Nakamura Y."/>
            <person name="Ichinomiya M."/>
            <person name="Sato N."/>
            <person name="Blanc-Mathieu R."/>
            <person name="Endo H."/>
            <person name="Kuwata A."/>
            <person name="Ogata H."/>
        </authorList>
    </citation>
    <scope>NUCLEOTIDE SEQUENCE [LARGE SCALE GENOMIC DNA]</scope>
</reference>
<evidence type="ECO:0000256" key="1">
    <source>
        <dbReference type="SAM" id="MobiDB-lite"/>
    </source>
</evidence>
<accession>A0ABQ6MCT2</accession>
<dbReference type="Proteomes" id="UP001165060">
    <property type="component" value="Unassembled WGS sequence"/>
</dbReference>
<dbReference type="EMBL" id="BRYB01000125">
    <property type="protein sequence ID" value="GMI23422.1"/>
    <property type="molecule type" value="Genomic_DNA"/>
</dbReference>
<evidence type="ECO:0008006" key="4">
    <source>
        <dbReference type="Google" id="ProtNLM"/>
    </source>
</evidence>
<name>A0ABQ6MCT2_9STRA</name>
<protein>
    <recommendedName>
        <fullName evidence="4">PCI domain-containing protein</fullName>
    </recommendedName>
</protein>
<keyword evidence="3" id="KW-1185">Reference proteome</keyword>
<evidence type="ECO:0000313" key="3">
    <source>
        <dbReference type="Proteomes" id="UP001165060"/>
    </source>
</evidence>